<dbReference type="AlphaFoldDB" id="A0A1J1H952"/>
<gene>
    <name evidence="2" type="ORF">PRELSG_0906500</name>
</gene>
<dbReference type="GO" id="GO:0030688">
    <property type="term" value="C:preribosome, small subunit precursor"/>
    <property type="evidence" value="ECO:0007669"/>
    <property type="project" value="TreeGrafter"/>
</dbReference>
<proteinExistence type="inferred from homology"/>
<dbReference type="GO" id="GO:0030515">
    <property type="term" value="F:snoRNA binding"/>
    <property type="evidence" value="ECO:0007669"/>
    <property type="project" value="TreeGrafter"/>
</dbReference>
<dbReference type="GeneID" id="39736077"/>
<dbReference type="Proteomes" id="UP000220158">
    <property type="component" value="Chromosome 9"/>
</dbReference>
<dbReference type="VEuPathDB" id="PlasmoDB:PRELSG_0906500"/>
<accession>A0A1J1H952</accession>
<dbReference type="GO" id="GO:0006364">
    <property type="term" value="P:rRNA processing"/>
    <property type="evidence" value="ECO:0007669"/>
    <property type="project" value="TreeGrafter"/>
</dbReference>
<name>A0A1J1H952_PLARL</name>
<organism evidence="2 3">
    <name type="scientific">Plasmodium relictum</name>
    <dbReference type="NCBI Taxonomy" id="85471"/>
    <lineage>
        <taxon>Eukaryota</taxon>
        <taxon>Sar</taxon>
        <taxon>Alveolata</taxon>
        <taxon>Apicomplexa</taxon>
        <taxon>Aconoidasida</taxon>
        <taxon>Haemosporida</taxon>
        <taxon>Plasmodiidae</taxon>
        <taxon>Plasmodium</taxon>
        <taxon>Plasmodium (Haemamoeba)</taxon>
    </lineage>
</organism>
<sequence>MTKIKIRKKNKHLRAFEEDLKNDIVVKNKILKKKKQEKKKQKKKKIKKKNDLNKILNLANEQNEEYLHHNINDLDEENIQEANKFLEFDDDIHENSDVSFNESNKLDSHKDSYFNELDESNDIFQEFDIKANEEISREIEKKEKEDMIQKEQGDKIDPLVEKCYKTIGEDLAHFKKGKLHRAFKILTKSPRWFELLLLTKPKNWTTQATFEATKLFSSGLKEVDVCKFYEFILLPIILENIDQNKKLDSFLYKTLIKALYKSNAWFKGILFPLLQKECTKKQMIIIGSIIQKMSISINSVINGLNQIFKFQWNSTIGYFLSIFFNKKYSFPKQFIGNCVEYFINFQNYPNQLTVIWHKALLMLVNNYKELLDENQIDKLKILIQKKNHPQLSSEILKHMYSSSSLIKKIKDIASNNEENII</sequence>
<protein>
    <submittedName>
        <fullName evidence="2">U3/U14 snoRNA-associated small subunit rRNA processing protein, putative</fullName>
    </submittedName>
</protein>
<dbReference type="OMA" id="TKLPVIW"/>
<reference evidence="2 3" key="1">
    <citation type="submission" date="2015-04" db="EMBL/GenBank/DDBJ databases">
        <authorList>
            <consortium name="Pathogen Informatics"/>
        </authorList>
    </citation>
    <scope>NUCLEOTIDE SEQUENCE [LARGE SCALE GENOMIC DNA]</scope>
    <source>
        <strain evidence="2 3">SGS1</strain>
    </source>
</reference>
<dbReference type="PANTHER" id="PTHR12821">
    <property type="entry name" value="BYSTIN"/>
    <property type="match status" value="1"/>
</dbReference>
<dbReference type="GO" id="GO:0005730">
    <property type="term" value="C:nucleolus"/>
    <property type="evidence" value="ECO:0007669"/>
    <property type="project" value="TreeGrafter"/>
</dbReference>
<dbReference type="PANTHER" id="PTHR12821:SF0">
    <property type="entry name" value="BYSTIN"/>
    <property type="match status" value="1"/>
</dbReference>
<dbReference type="RefSeq" id="XP_028532973.1">
    <property type="nucleotide sequence ID" value="XM_028676489.1"/>
</dbReference>
<dbReference type="Pfam" id="PF05291">
    <property type="entry name" value="Bystin"/>
    <property type="match status" value="1"/>
</dbReference>
<dbReference type="KEGG" id="prel:PRELSG_0906500"/>
<evidence type="ECO:0000313" key="2">
    <source>
        <dbReference type="EMBL" id="CRG99968.1"/>
    </source>
</evidence>
<dbReference type="EMBL" id="LN835304">
    <property type="protein sequence ID" value="CRG99968.1"/>
    <property type="molecule type" value="Genomic_DNA"/>
</dbReference>
<evidence type="ECO:0000256" key="1">
    <source>
        <dbReference type="ARBA" id="ARBA00007114"/>
    </source>
</evidence>
<dbReference type="OrthoDB" id="2192561at2759"/>
<keyword evidence="3" id="KW-1185">Reference proteome</keyword>
<dbReference type="InterPro" id="IPR007955">
    <property type="entry name" value="Bystin"/>
</dbReference>
<comment type="similarity">
    <text evidence="1">Belongs to the bystin family.</text>
</comment>
<dbReference type="GO" id="GO:0005737">
    <property type="term" value="C:cytoplasm"/>
    <property type="evidence" value="ECO:0007669"/>
    <property type="project" value="TreeGrafter"/>
</dbReference>
<evidence type="ECO:0000313" key="3">
    <source>
        <dbReference type="Proteomes" id="UP000220158"/>
    </source>
</evidence>